<feature type="domain" description="Sulfatase N-terminal" evidence="5">
    <location>
        <begin position="5"/>
        <end position="352"/>
    </location>
</feature>
<dbReference type="RefSeq" id="WP_254741938.1">
    <property type="nucleotide sequence ID" value="NZ_JANCLU010000009.1"/>
</dbReference>
<dbReference type="InterPro" id="IPR024607">
    <property type="entry name" value="Sulfatase_CS"/>
</dbReference>
<evidence type="ECO:0000256" key="1">
    <source>
        <dbReference type="ARBA" id="ARBA00008779"/>
    </source>
</evidence>
<comment type="caution">
    <text evidence="6">The sequence shown here is derived from an EMBL/GenBank/DDBJ whole genome shotgun (WGS) entry which is preliminary data.</text>
</comment>
<reference evidence="6 7" key="1">
    <citation type="submission" date="2022-07" db="EMBL/GenBank/DDBJ databases">
        <authorList>
            <person name="Li W.-J."/>
            <person name="Deng Q.-Q."/>
        </authorList>
    </citation>
    <scope>NUCLEOTIDE SEQUENCE [LARGE SCALE GENOMIC DNA]</scope>
    <source>
        <strain evidence="6 7">SYSU M60028</strain>
    </source>
</reference>
<name>A0ABT1LC72_9HYPH</name>
<dbReference type="InterPro" id="IPR050738">
    <property type="entry name" value="Sulfatase"/>
</dbReference>
<protein>
    <submittedName>
        <fullName evidence="6">Sulfatase</fullName>
    </submittedName>
</protein>
<dbReference type="InterPro" id="IPR017850">
    <property type="entry name" value="Alkaline_phosphatase_core_sf"/>
</dbReference>
<evidence type="ECO:0000256" key="2">
    <source>
        <dbReference type="ARBA" id="ARBA00022723"/>
    </source>
</evidence>
<dbReference type="InterPro" id="IPR000917">
    <property type="entry name" value="Sulfatase_N"/>
</dbReference>
<keyword evidence="3" id="KW-0378">Hydrolase</keyword>
<evidence type="ECO:0000256" key="4">
    <source>
        <dbReference type="ARBA" id="ARBA00022837"/>
    </source>
</evidence>
<dbReference type="EMBL" id="JANCLU010000009">
    <property type="protein sequence ID" value="MCP8939104.1"/>
    <property type="molecule type" value="Genomic_DNA"/>
</dbReference>
<dbReference type="PANTHER" id="PTHR42693">
    <property type="entry name" value="ARYLSULFATASE FAMILY MEMBER"/>
    <property type="match status" value="1"/>
</dbReference>
<evidence type="ECO:0000313" key="7">
    <source>
        <dbReference type="Proteomes" id="UP001205890"/>
    </source>
</evidence>
<organism evidence="6 7">
    <name type="scientific">Alsobacter ponti</name>
    <dbReference type="NCBI Taxonomy" id="2962936"/>
    <lineage>
        <taxon>Bacteria</taxon>
        <taxon>Pseudomonadati</taxon>
        <taxon>Pseudomonadota</taxon>
        <taxon>Alphaproteobacteria</taxon>
        <taxon>Hyphomicrobiales</taxon>
        <taxon>Alsobacteraceae</taxon>
        <taxon>Alsobacter</taxon>
    </lineage>
</organism>
<dbReference type="PANTHER" id="PTHR42693:SF53">
    <property type="entry name" value="ENDO-4-O-SULFATASE"/>
    <property type="match status" value="1"/>
</dbReference>
<dbReference type="Proteomes" id="UP001205890">
    <property type="component" value="Unassembled WGS sequence"/>
</dbReference>
<proteinExistence type="inferred from homology"/>
<evidence type="ECO:0000256" key="3">
    <source>
        <dbReference type="ARBA" id="ARBA00022801"/>
    </source>
</evidence>
<accession>A0ABT1LC72</accession>
<dbReference type="Gene3D" id="3.40.720.10">
    <property type="entry name" value="Alkaline Phosphatase, subunit A"/>
    <property type="match status" value="1"/>
</dbReference>
<gene>
    <name evidence="6" type="ORF">NK718_11300</name>
</gene>
<dbReference type="PROSITE" id="PS00149">
    <property type="entry name" value="SULFATASE_2"/>
    <property type="match status" value="1"/>
</dbReference>
<comment type="similarity">
    <text evidence="1">Belongs to the sulfatase family.</text>
</comment>
<evidence type="ECO:0000259" key="5">
    <source>
        <dbReference type="Pfam" id="PF00884"/>
    </source>
</evidence>
<keyword evidence="4" id="KW-0106">Calcium</keyword>
<dbReference type="Pfam" id="PF00884">
    <property type="entry name" value="Sulfatase"/>
    <property type="match status" value="1"/>
</dbReference>
<evidence type="ECO:0000313" key="6">
    <source>
        <dbReference type="EMBL" id="MCP8939104.1"/>
    </source>
</evidence>
<keyword evidence="2" id="KW-0479">Metal-binding</keyword>
<keyword evidence="7" id="KW-1185">Reference proteome</keyword>
<dbReference type="CDD" id="cd16034">
    <property type="entry name" value="sulfatase_like"/>
    <property type="match status" value="1"/>
</dbReference>
<sequence length="482" mass="53135">MTRHPNLVVVLVDQLRRHALGFAGDPNVRTPNIDRLAAEGAWFDAACSSYPACVPFRFSLMTGEYAHSRNVLGIGHRLSPAERTLGEAVREQGYATAYVGKWHLYSSYGLTGGLTLSQACRTPVPRSHRRGFDAWRGFELRNDFHDTWYFRDDEATPRRLEGYQTHGLFDLAETYIADERPRDRPFFLLLSVEAPHPPFTAPAERVEAIAQRGPLRTRPNVDVGAIRFAPPEWYGPGNPGGAADRSDIKTVHAAFEPNMRGYYAMIEEIDDRMGSLMRTLETQGLAENTVVLFLSDHGELGGSHGLLGKAEPWEESVAIPLIAWGAGIAKGARCATPLATEDLFATLVGLAGGSPEPGPGRRDFAPWLRGDAPPPDREAVLLEFVAEARPGRGYFDRTWRGVRTARHKYVTLGDRTGARPWLLFDLEADPYELRNLVDDAGSAELAARMHGLLVAVLDETEDDYALAPAFGHPARRAVAEAS</sequence>
<dbReference type="SUPFAM" id="SSF53649">
    <property type="entry name" value="Alkaline phosphatase-like"/>
    <property type="match status" value="1"/>
</dbReference>